<keyword evidence="2" id="KW-1185">Reference proteome</keyword>
<sequence>MPPSWRDGLVNAFPIPQDRKKSKKALKSSLVTSPPAVNVASEVVSTIPVKTFPFMDLPAEIRNDVYSLVLFTSVGYRGLDGRKKSRTSILAVDKKIHLEASYVLYSSQSFRIFPIQDFVPYPLVSELRPVYRPMVTQLEMTVGSSWTNPPKTWRVSKLLAKRLGRLTAVQTLKVFVTLDPSGPMFEKYRISPDFYTGFCGDLFRDVLGVMPHIQLITMDGNPSIDSTGPLVTRLRAEAEAKGKTVLMGKTKRIATPDGVQMVFWQ</sequence>
<evidence type="ECO:0000313" key="2">
    <source>
        <dbReference type="Proteomes" id="UP001358417"/>
    </source>
</evidence>
<proteinExistence type="predicted"/>
<dbReference type="PANTHER" id="PTHR42085:SF2">
    <property type="entry name" value="F-BOX DOMAIN-CONTAINING PROTEIN"/>
    <property type="match status" value="1"/>
</dbReference>
<dbReference type="GeneID" id="89973559"/>
<dbReference type="RefSeq" id="XP_064704165.1">
    <property type="nucleotide sequence ID" value="XM_064848951.1"/>
</dbReference>
<comment type="caution">
    <text evidence="1">The sequence shown here is derived from an EMBL/GenBank/DDBJ whole genome shotgun (WGS) entry which is preliminary data.</text>
</comment>
<reference evidence="1 2" key="1">
    <citation type="submission" date="2023-08" db="EMBL/GenBank/DDBJ databases">
        <title>Black Yeasts Isolated from many extreme environments.</title>
        <authorList>
            <person name="Coleine C."/>
            <person name="Stajich J.E."/>
            <person name="Selbmann L."/>
        </authorList>
    </citation>
    <scope>NUCLEOTIDE SEQUENCE [LARGE SCALE GENOMIC DNA]</scope>
    <source>
        <strain evidence="1 2">CCFEE 5792</strain>
    </source>
</reference>
<organism evidence="1 2">
    <name type="scientific">Exophiala bonariae</name>
    <dbReference type="NCBI Taxonomy" id="1690606"/>
    <lineage>
        <taxon>Eukaryota</taxon>
        <taxon>Fungi</taxon>
        <taxon>Dikarya</taxon>
        <taxon>Ascomycota</taxon>
        <taxon>Pezizomycotina</taxon>
        <taxon>Eurotiomycetes</taxon>
        <taxon>Chaetothyriomycetidae</taxon>
        <taxon>Chaetothyriales</taxon>
        <taxon>Herpotrichiellaceae</taxon>
        <taxon>Exophiala</taxon>
    </lineage>
</organism>
<evidence type="ECO:0008006" key="3">
    <source>
        <dbReference type="Google" id="ProtNLM"/>
    </source>
</evidence>
<dbReference type="Proteomes" id="UP001358417">
    <property type="component" value="Unassembled WGS sequence"/>
</dbReference>
<gene>
    <name evidence="1" type="ORF">LTR84_005382</name>
</gene>
<dbReference type="EMBL" id="JAVRRD010000020">
    <property type="protein sequence ID" value="KAK5048960.1"/>
    <property type="molecule type" value="Genomic_DNA"/>
</dbReference>
<dbReference type="AlphaFoldDB" id="A0AAV9N3K2"/>
<evidence type="ECO:0000313" key="1">
    <source>
        <dbReference type="EMBL" id="KAK5048960.1"/>
    </source>
</evidence>
<protein>
    <recommendedName>
        <fullName evidence="3">F-box domain-containing protein</fullName>
    </recommendedName>
</protein>
<name>A0AAV9N3K2_9EURO</name>
<dbReference type="InterPro" id="IPR038883">
    <property type="entry name" value="AN11006-like"/>
</dbReference>
<dbReference type="PANTHER" id="PTHR42085">
    <property type="entry name" value="F-BOX DOMAIN-CONTAINING PROTEIN"/>
    <property type="match status" value="1"/>
</dbReference>
<accession>A0AAV9N3K2</accession>